<keyword evidence="2" id="KW-0472">Membrane</keyword>
<feature type="region of interest" description="Disordered" evidence="1">
    <location>
        <begin position="88"/>
        <end position="113"/>
    </location>
</feature>
<reference evidence="4" key="1">
    <citation type="submission" date="2021-01" db="EMBL/GenBank/DDBJ databases">
        <authorList>
            <person name="Corre E."/>
            <person name="Pelletier E."/>
            <person name="Niang G."/>
            <person name="Scheremetjew M."/>
            <person name="Finn R."/>
            <person name="Kale V."/>
            <person name="Holt S."/>
            <person name="Cochrane G."/>
            <person name="Meng A."/>
            <person name="Brown T."/>
            <person name="Cohen L."/>
        </authorList>
    </citation>
    <scope>NUCLEOTIDE SEQUENCE</scope>
    <source>
        <strain evidence="4">UTEX LB 985</strain>
    </source>
</reference>
<keyword evidence="2" id="KW-0812">Transmembrane</keyword>
<organism evidence="4">
    <name type="scientific">Haptolina brevifila</name>
    <dbReference type="NCBI Taxonomy" id="156173"/>
    <lineage>
        <taxon>Eukaryota</taxon>
        <taxon>Haptista</taxon>
        <taxon>Haptophyta</taxon>
        <taxon>Prymnesiophyceae</taxon>
        <taxon>Prymnesiales</taxon>
        <taxon>Prymnesiaceae</taxon>
        <taxon>Haptolina</taxon>
    </lineage>
</organism>
<gene>
    <name evidence="3" type="ORF">CBRE1094_LOCUS33399</name>
    <name evidence="4" type="ORF">CBRE1094_LOCUS33400</name>
</gene>
<dbReference type="EMBL" id="HBGU01061426">
    <property type="protein sequence ID" value="CAD9517045.1"/>
    <property type="molecule type" value="Transcribed_RNA"/>
</dbReference>
<sequence length="113" mass="12283">MDTQIRAMPVWDDLLNCVCQNGPQRPGVQEVLDTLQRNTVCTGTQCFETEADAFGLTAAPSTVQPNTMFFMMMMFMMLVAVMMKLKKPTPTAAEKPGSSSSHSSQPPPPPTAS</sequence>
<dbReference type="EMBL" id="HBGU01061427">
    <property type="protein sequence ID" value="CAD9517046.1"/>
    <property type="molecule type" value="Transcribed_RNA"/>
</dbReference>
<protein>
    <recommendedName>
        <fullName evidence="5">Small integral membrane protein 14</fullName>
    </recommendedName>
</protein>
<evidence type="ECO:0000313" key="3">
    <source>
        <dbReference type="EMBL" id="CAD9517045.1"/>
    </source>
</evidence>
<accession>A0A6U7JNY4</accession>
<dbReference type="InterPro" id="IPR020309">
    <property type="entry name" value="Smim-14"/>
</dbReference>
<evidence type="ECO:0000256" key="2">
    <source>
        <dbReference type="SAM" id="Phobius"/>
    </source>
</evidence>
<dbReference type="Pfam" id="PF11027">
    <property type="entry name" value="DUF2615"/>
    <property type="match status" value="1"/>
</dbReference>
<keyword evidence="2" id="KW-1133">Transmembrane helix</keyword>
<evidence type="ECO:0000313" key="4">
    <source>
        <dbReference type="EMBL" id="CAD9517046.1"/>
    </source>
</evidence>
<evidence type="ECO:0000256" key="1">
    <source>
        <dbReference type="SAM" id="MobiDB-lite"/>
    </source>
</evidence>
<feature type="transmembrane region" description="Helical" evidence="2">
    <location>
        <begin position="67"/>
        <end position="85"/>
    </location>
</feature>
<evidence type="ECO:0008006" key="5">
    <source>
        <dbReference type="Google" id="ProtNLM"/>
    </source>
</evidence>
<proteinExistence type="predicted"/>
<dbReference type="AlphaFoldDB" id="A0A6U7JNY4"/>
<name>A0A6U7JNY4_9EUKA</name>